<dbReference type="InterPro" id="IPR039639">
    <property type="entry name" value="IDA-like"/>
</dbReference>
<reference evidence="5 6" key="1">
    <citation type="submission" date="2019-09" db="EMBL/GenBank/DDBJ databases">
        <title>A chromosome-level genome assembly of the Chinese tupelo Nyssa sinensis.</title>
        <authorList>
            <person name="Yang X."/>
            <person name="Kang M."/>
            <person name="Yang Y."/>
            <person name="Xiong H."/>
            <person name="Wang M."/>
            <person name="Zhang Z."/>
            <person name="Wang Z."/>
            <person name="Wu H."/>
            <person name="Ma T."/>
            <person name="Liu J."/>
            <person name="Xi Z."/>
        </authorList>
    </citation>
    <scope>NUCLEOTIDE SEQUENCE [LARGE SCALE GENOMIC DNA]</scope>
    <source>
        <strain evidence="5">J267</strain>
        <tissue evidence="5">Leaf</tissue>
    </source>
</reference>
<organism evidence="5 6">
    <name type="scientific">Nyssa sinensis</name>
    <dbReference type="NCBI Taxonomy" id="561372"/>
    <lineage>
        <taxon>Eukaryota</taxon>
        <taxon>Viridiplantae</taxon>
        <taxon>Streptophyta</taxon>
        <taxon>Embryophyta</taxon>
        <taxon>Tracheophyta</taxon>
        <taxon>Spermatophyta</taxon>
        <taxon>Magnoliopsida</taxon>
        <taxon>eudicotyledons</taxon>
        <taxon>Gunneridae</taxon>
        <taxon>Pentapetalae</taxon>
        <taxon>asterids</taxon>
        <taxon>Cornales</taxon>
        <taxon>Nyssaceae</taxon>
        <taxon>Nyssa</taxon>
    </lineage>
</organism>
<feature type="region of interest" description="Disordered" evidence="4">
    <location>
        <begin position="263"/>
        <end position="333"/>
    </location>
</feature>
<gene>
    <name evidence="5" type="ORF">F0562_017017</name>
</gene>
<dbReference type="AlphaFoldDB" id="A0A5J4ZGU9"/>
<sequence>MDTKVKMAKSSQKLFVVMLVLVLVLGLLVSSTNARRLAMARGEVVPTMMHSIESKWSSIGDNRVNFGMLPKGDIIPPSGPSTRTSDEPPPPPPLSLPLTLPPPSPLDNQMLPEGAGDARRLAMAREEVVPTMMHSIESKWSSIGDNRVNFGMLPKGDIIPPSGPSTRTSDEPPPPPPLSLPLTLPPPSPLDNQMLPEGAGDARRLAMAGEEVVAAMMRLVEGKWSPSKDKRVRFGMLPKNKGLPSSGSLKGINNSSMAKEVVVDGHVPPLGPSTRTSDSPPPPPHNQMLPQVKERWSPYEKKRVDFGMLPKGNDIPPSGPSTRIDHHPTPPPL</sequence>
<proteinExistence type="predicted"/>
<evidence type="ECO:0000256" key="4">
    <source>
        <dbReference type="SAM" id="MobiDB-lite"/>
    </source>
</evidence>
<dbReference type="PANTHER" id="PTHR33599">
    <property type="entry name" value="PROTEIN IDA-LIKE 5"/>
    <property type="match status" value="1"/>
</dbReference>
<evidence type="ECO:0000313" key="6">
    <source>
        <dbReference type="Proteomes" id="UP000325577"/>
    </source>
</evidence>
<keyword evidence="2" id="KW-0964">Secreted</keyword>
<evidence type="ECO:0000313" key="5">
    <source>
        <dbReference type="EMBL" id="KAA8516477.1"/>
    </source>
</evidence>
<name>A0A5J4ZGU9_9ASTE</name>
<feature type="compositionally biased region" description="Pro residues" evidence="4">
    <location>
        <begin position="171"/>
        <end position="189"/>
    </location>
</feature>
<dbReference type="PANTHER" id="PTHR33599:SF13">
    <property type="entry name" value="FORMIN-LIKE PROTEIN 20"/>
    <property type="match status" value="1"/>
</dbReference>
<feature type="compositionally biased region" description="Pro residues" evidence="4">
    <location>
        <begin position="87"/>
        <end position="105"/>
    </location>
</feature>
<evidence type="ECO:0000256" key="2">
    <source>
        <dbReference type="ARBA" id="ARBA00022525"/>
    </source>
</evidence>
<protein>
    <submittedName>
        <fullName evidence="5">Uncharacterized protein</fullName>
    </submittedName>
</protein>
<evidence type="ECO:0000256" key="1">
    <source>
        <dbReference type="ARBA" id="ARBA00004239"/>
    </source>
</evidence>
<keyword evidence="3" id="KW-0732">Signal</keyword>
<dbReference type="EMBL" id="CM018051">
    <property type="protein sequence ID" value="KAA8516477.1"/>
    <property type="molecule type" value="Genomic_DNA"/>
</dbReference>
<dbReference type="Proteomes" id="UP000325577">
    <property type="component" value="Linkage Group LG8"/>
</dbReference>
<keyword evidence="6" id="KW-1185">Reference proteome</keyword>
<dbReference type="OrthoDB" id="1750009at2759"/>
<accession>A0A5J4ZGU9</accession>
<feature type="region of interest" description="Disordered" evidence="4">
    <location>
        <begin position="69"/>
        <end position="113"/>
    </location>
</feature>
<dbReference type="GO" id="GO:0010227">
    <property type="term" value="P:floral organ abscission"/>
    <property type="evidence" value="ECO:0007669"/>
    <property type="project" value="InterPro"/>
</dbReference>
<dbReference type="GO" id="GO:0005576">
    <property type="term" value="C:extracellular region"/>
    <property type="evidence" value="ECO:0007669"/>
    <property type="project" value="UniProtKB-SubCell"/>
</dbReference>
<evidence type="ECO:0000256" key="3">
    <source>
        <dbReference type="ARBA" id="ARBA00022729"/>
    </source>
</evidence>
<feature type="region of interest" description="Disordered" evidence="4">
    <location>
        <begin position="154"/>
        <end position="197"/>
    </location>
</feature>
<comment type="subcellular location">
    <subcellularLocation>
        <location evidence="1">Secreted</location>
        <location evidence="1">Extracellular space</location>
    </subcellularLocation>
</comment>
<feature type="compositionally biased region" description="Basic and acidic residues" evidence="4">
    <location>
        <begin position="292"/>
        <end position="305"/>
    </location>
</feature>
<feature type="compositionally biased region" description="Basic and acidic residues" evidence="4">
    <location>
        <begin position="323"/>
        <end position="333"/>
    </location>
</feature>